<keyword evidence="2" id="KW-1185">Reference proteome</keyword>
<dbReference type="Proteomes" id="UP000324832">
    <property type="component" value="Unassembled WGS sequence"/>
</dbReference>
<protein>
    <submittedName>
        <fullName evidence="1">Uncharacterized protein</fullName>
    </submittedName>
</protein>
<organism evidence="1 2">
    <name type="scientific">Leptidea sinapis</name>
    <dbReference type="NCBI Taxonomy" id="189913"/>
    <lineage>
        <taxon>Eukaryota</taxon>
        <taxon>Metazoa</taxon>
        <taxon>Ecdysozoa</taxon>
        <taxon>Arthropoda</taxon>
        <taxon>Hexapoda</taxon>
        <taxon>Insecta</taxon>
        <taxon>Pterygota</taxon>
        <taxon>Neoptera</taxon>
        <taxon>Endopterygota</taxon>
        <taxon>Lepidoptera</taxon>
        <taxon>Glossata</taxon>
        <taxon>Ditrysia</taxon>
        <taxon>Papilionoidea</taxon>
        <taxon>Pieridae</taxon>
        <taxon>Dismorphiinae</taxon>
        <taxon>Leptidea</taxon>
    </lineage>
</organism>
<gene>
    <name evidence="1" type="ORF">LSINAPIS_LOCUS10497</name>
</gene>
<name>A0A5E4QS04_9NEOP</name>
<reference evidence="1 2" key="1">
    <citation type="submission" date="2017-07" db="EMBL/GenBank/DDBJ databases">
        <authorList>
            <person name="Talla V."/>
            <person name="Backstrom N."/>
        </authorList>
    </citation>
    <scope>NUCLEOTIDE SEQUENCE [LARGE SCALE GENOMIC DNA]</scope>
</reference>
<dbReference type="EMBL" id="FZQP02004256">
    <property type="protein sequence ID" value="VVC99667.1"/>
    <property type="molecule type" value="Genomic_DNA"/>
</dbReference>
<sequence length="210" mass="21921">MQALRTDPKARARCLVVLRRVLECGGRVAGALEALAALVSRGVGVELAACLAAAAEAERGGAARAAAVAGSVRRDVAAYLRLLHALATTAPRAIDITHFKAVIELVPKLLVRERRKCWDILSAFVQQNVSGGTSCGAGSGSASEAIADMYELLEPSLSDDPACLQLCARGLRLMRAPVRDRVVSRAAAGGGAALCVVLEEIARRVRIALS</sequence>
<proteinExistence type="predicted"/>
<evidence type="ECO:0000313" key="1">
    <source>
        <dbReference type="EMBL" id="VVC99667.1"/>
    </source>
</evidence>
<evidence type="ECO:0000313" key="2">
    <source>
        <dbReference type="Proteomes" id="UP000324832"/>
    </source>
</evidence>
<dbReference type="AlphaFoldDB" id="A0A5E4QS04"/>
<accession>A0A5E4QS04</accession>